<feature type="transmembrane region" description="Helical" evidence="9">
    <location>
        <begin position="392"/>
        <end position="414"/>
    </location>
</feature>
<dbReference type="GO" id="GO:0045202">
    <property type="term" value="C:synapse"/>
    <property type="evidence" value="ECO:0007669"/>
    <property type="project" value="GOC"/>
</dbReference>
<dbReference type="PANTHER" id="PTHR24247">
    <property type="entry name" value="5-HYDROXYTRYPTAMINE RECEPTOR"/>
    <property type="match status" value="1"/>
</dbReference>
<dbReference type="GO" id="GO:0007198">
    <property type="term" value="P:adenylate cyclase-inhibiting serotonin receptor signaling pathway"/>
    <property type="evidence" value="ECO:0007669"/>
    <property type="project" value="TreeGrafter"/>
</dbReference>
<feature type="transmembrane region" description="Helical" evidence="9">
    <location>
        <begin position="154"/>
        <end position="177"/>
    </location>
</feature>
<feature type="transmembrane region" description="Helical" evidence="9">
    <location>
        <begin position="113"/>
        <end position="134"/>
    </location>
</feature>
<evidence type="ECO:0000256" key="1">
    <source>
        <dbReference type="ARBA" id="ARBA00004651"/>
    </source>
</evidence>
<comment type="caution">
    <text evidence="10">The sequence shown here is derived from an EMBL/GenBank/DDBJ whole genome shotgun (WGS) entry which is preliminary data.</text>
</comment>
<dbReference type="AlphaFoldDB" id="A0AAD9PBU4"/>
<evidence type="ECO:0000313" key="11">
    <source>
        <dbReference type="Proteomes" id="UP001209878"/>
    </source>
</evidence>
<proteinExistence type="predicted"/>
<dbReference type="GO" id="GO:0004993">
    <property type="term" value="F:G protein-coupled serotonin receptor activity"/>
    <property type="evidence" value="ECO:0007669"/>
    <property type="project" value="TreeGrafter"/>
</dbReference>
<dbReference type="Gene3D" id="1.20.1070.10">
    <property type="entry name" value="Rhodopsin 7-helix transmembrane proteins"/>
    <property type="match status" value="2"/>
</dbReference>
<dbReference type="GO" id="GO:0030594">
    <property type="term" value="F:neurotransmitter receptor activity"/>
    <property type="evidence" value="ECO:0007669"/>
    <property type="project" value="TreeGrafter"/>
</dbReference>
<evidence type="ECO:0000256" key="2">
    <source>
        <dbReference type="ARBA" id="ARBA00022475"/>
    </source>
</evidence>
<keyword evidence="3 9" id="KW-0812">Transmembrane</keyword>
<evidence type="ECO:0000256" key="6">
    <source>
        <dbReference type="ARBA" id="ARBA00023136"/>
    </source>
</evidence>
<dbReference type="GO" id="GO:0005886">
    <property type="term" value="C:plasma membrane"/>
    <property type="evidence" value="ECO:0007669"/>
    <property type="project" value="UniProtKB-SubCell"/>
</dbReference>
<evidence type="ECO:0000256" key="4">
    <source>
        <dbReference type="ARBA" id="ARBA00022989"/>
    </source>
</evidence>
<dbReference type="GO" id="GO:0030425">
    <property type="term" value="C:dendrite"/>
    <property type="evidence" value="ECO:0007669"/>
    <property type="project" value="TreeGrafter"/>
</dbReference>
<evidence type="ECO:0000256" key="7">
    <source>
        <dbReference type="ARBA" id="ARBA00023170"/>
    </source>
</evidence>
<evidence type="ECO:0000256" key="3">
    <source>
        <dbReference type="ARBA" id="ARBA00022692"/>
    </source>
</evidence>
<keyword evidence="4 9" id="KW-1133">Transmembrane helix</keyword>
<dbReference type="GO" id="GO:0007268">
    <property type="term" value="P:chemical synaptic transmission"/>
    <property type="evidence" value="ECO:0007669"/>
    <property type="project" value="TreeGrafter"/>
</dbReference>
<dbReference type="Proteomes" id="UP001209878">
    <property type="component" value="Unassembled WGS sequence"/>
</dbReference>
<reference evidence="10" key="1">
    <citation type="journal article" date="2023" name="Mol. Biol. Evol.">
        <title>Third-Generation Sequencing Reveals the Adaptive Role of the Epigenome in Three Deep-Sea Polychaetes.</title>
        <authorList>
            <person name="Perez M."/>
            <person name="Aroh O."/>
            <person name="Sun Y."/>
            <person name="Lan Y."/>
            <person name="Juniper S.K."/>
            <person name="Young C.R."/>
            <person name="Angers B."/>
            <person name="Qian P.Y."/>
        </authorList>
    </citation>
    <scope>NUCLEOTIDE SEQUENCE</scope>
    <source>
        <strain evidence="10">R07B-5</strain>
    </source>
</reference>
<dbReference type="GO" id="GO:0007187">
    <property type="term" value="P:G protein-coupled receptor signaling pathway, coupled to cyclic nucleotide second messenger"/>
    <property type="evidence" value="ECO:0007669"/>
    <property type="project" value="TreeGrafter"/>
</dbReference>
<dbReference type="EMBL" id="JAODUO010000047">
    <property type="protein sequence ID" value="KAK2191717.1"/>
    <property type="molecule type" value="Genomic_DNA"/>
</dbReference>
<feature type="transmembrane region" description="Helical" evidence="9">
    <location>
        <begin position="38"/>
        <end position="66"/>
    </location>
</feature>
<keyword evidence="5" id="KW-0297">G-protein coupled receptor</keyword>
<gene>
    <name evidence="10" type="ORF">NP493_47g04014</name>
</gene>
<accession>A0AAD9PBU4</accession>
<keyword evidence="6 9" id="KW-0472">Membrane</keyword>
<feature type="transmembrane region" description="Helical" evidence="9">
    <location>
        <begin position="209"/>
        <end position="230"/>
    </location>
</feature>
<sequence length="471" mass="52550">MSMLTANESVTTATSVLDQVTTLPGGVTSEEWTMPRSLFVATMAITMAETALTVLTNIVLILTICYSPSLKTPPNAHLVNICVTNLSLCVSMLLSIASLLCQSPGVERVLGDLQLFVCVACFLQYWSIFADIGFYRCKTIKRPSMPLRRRRRMIVRSIIVGWVGAIVLGVVVTVVFADGHSTVSWNPFRRHITMTGEDWYKAPGIRQTVALYAVLLAIAGCVVMLAKSYYCIFKTLYRARPLWRTRVAPWTRTGSLSSDGGEWPRPNRRAYRPEEHAINRSVFTISGGGDSNAADNFVVHFQKPNHSLTLDEIFALETPLNAHVQIIRSAHRHLQPTLSNSSLPTRRRCLEFSDISPGAELVRFQRIKNSCAMRTQSLRSDRGSLGGATRNSLIMIAIFLLCSAPFCVCAVPGVLVTSSVGAVTTTLLFCRLTFYVNAPLYPIWYLMFSKRVRKCLHKLYETILVRMNIRQ</sequence>
<comment type="subcellular location">
    <subcellularLocation>
        <location evidence="1">Cell membrane</location>
        <topology evidence="1">Multi-pass membrane protein</topology>
    </subcellularLocation>
</comment>
<evidence type="ECO:0000313" key="10">
    <source>
        <dbReference type="EMBL" id="KAK2191717.1"/>
    </source>
</evidence>
<evidence type="ECO:0008006" key="12">
    <source>
        <dbReference type="Google" id="ProtNLM"/>
    </source>
</evidence>
<keyword evidence="8" id="KW-0807">Transducer</keyword>
<dbReference type="InterPro" id="IPR000276">
    <property type="entry name" value="GPCR_Rhodpsn"/>
</dbReference>
<evidence type="ECO:0000256" key="9">
    <source>
        <dbReference type="SAM" id="Phobius"/>
    </source>
</evidence>
<evidence type="ECO:0000256" key="5">
    <source>
        <dbReference type="ARBA" id="ARBA00023040"/>
    </source>
</evidence>
<feature type="transmembrane region" description="Helical" evidence="9">
    <location>
        <begin position="426"/>
        <end position="448"/>
    </location>
</feature>
<dbReference type="Pfam" id="PF00001">
    <property type="entry name" value="7tm_1"/>
    <property type="match status" value="1"/>
</dbReference>
<protein>
    <recommendedName>
        <fullName evidence="12">G-protein coupled receptors family 1 profile domain-containing protein</fullName>
    </recommendedName>
</protein>
<keyword evidence="7" id="KW-0675">Receptor</keyword>
<feature type="transmembrane region" description="Helical" evidence="9">
    <location>
        <begin position="78"/>
        <end position="101"/>
    </location>
</feature>
<dbReference type="SUPFAM" id="SSF81321">
    <property type="entry name" value="Family A G protein-coupled receptor-like"/>
    <property type="match status" value="1"/>
</dbReference>
<organism evidence="10 11">
    <name type="scientific">Ridgeia piscesae</name>
    <name type="common">Tubeworm</name>
    <dbReference type="NCBI Taxonomy" id="27915"/>
    <lineage>
        <taxon>Eukaryota</taxon>
        <taxon>Metazoa</taxon>
        <taxon>Spiralia</taxon>
        <taxon>Lophotrochozoa</taxon>
        <taxon>Annelida</taxon>
        <taxon>Polychaeta</taxon>
        <taxon>Sedentaria</taxon>
        <taxon>Canalipalpata</taxon>
        <taxon>Sabellida</taxon>
        <taxon>Siboglinidae</taxon>
        <taxon>Ridgeia</taxon>
    </lineage>
</organism>
<dbReference type="PANTHER" id="PTHR24247:SF212">
    <property type="entry name" value="PARIETOPSIN"/>
    <property type="match status" value="1"/>
</dbReference>
<keyword evidence="2" id="KW-1003">Cell membrane</keyword>
<keyword evidence="11" id="KW-1185">Reference proteome</keyword>
<evidence type="ECO:0000256" key="8">
    <source>
        <dbReference type="ARBA" id="ARBA00023224"/>
    </source>
</evidence>
<name>A0AAD9PBU4_RIDPI</name>